<organism evidence="1 2">
    <name type="scientific">Kaistella flava</name>
    <name type="common">ex Peng et al. 2021</name>
    <dbReference type="NCBI Taxonomy" id="2038776"/>
    <lineage>
        <taxon>Bacteria</taxon>
        <taxon>Pseudomonadati</taxon>
        <taxon>Bacteroidota</taxon>
        <taxon>Flavobacteriia</taxon>
        <taxon>Flavobacteriales</taxon>
        <taxon>Weeksellaceae</taxon>
        <taxon>Chryseobacterium group</taxon>
        <taxon>Kaistella</taxon>
    </lineage>
</organism>
<accession>A0A7M2Y8B8</accession>
<proteinExistence type="predicted"/>
<protein>
    <submittedName>
        <fullName evidence="1">DUF1990 family protein</fullName>
    </submittedName>
</protein>
<dbReference type="KEGG" id="kfa:Q73A0000_06745"/>
<evidence type="ECO:0000313" key="2">
    <source>
        <dbReference type="Proteomes" id="UP000594195"/>
    </source>
</evidence>
<dbReference type="Proteomes" id="UP000594195">
    <property type="component" value="Chromosome"/>
</dbReference>
<name>A0A7M2Y8B8_9FLAO</name>
<evidence type="ECO:0000313" key="1">
    <source>
        <dbReference type="EMBL" id="QOW10079.1"/>
    </source>
</evidence>
<dbReference type="AlphaFoldDB" id="A0A7M2Y8B8"/>
<keyword evidence="2" id="KW-1185">Reference proteome</keyword>
<dbReference type="EMBL" id="CP040442">
    <property type="protein sequence ID" value="QOW10079.1"/>
    <property type="molecule type" value="Genomic_DNA"/>
</dbReference>
<reference evidence="1 2" key="1">
    <citation type="submission" date="2019-05" db="EMBL/GenBank/DDBJ databases">
        <title>Chryseobacterium sp. isolated from King George Island, maritime Antarctica.</title>
        <authorList>
            <person name="Peng X."/>
        </authorList>
    </citation>
    <scope>NUCLEOTIDE SEQUENCE [LARGE SCALE GENOMIC DNA]</scope>
    <source>
        <strain evidence="1 2">7-3A</strain>
    </source>
</reference>
<gene>
    <name evidence="1" type="ORF">Q73A0000_06745</name>
</gene>
<sequence>MPDVGRFFNIDPLAEKYPFNSTYAFSENKVVAHREIEGLEAEYIMSSFLQPRKLDLKTPSSDAQFQKYQVVVQNSQQSFSKLKSDFSQNPEDFLSNSKATFNHPVDGNGTSSDFKTGNFIKIDINGPLNNSFVKIMDINESKNNLQATFQTMEGHIEKGIIQFNITQYDDGKIGFTITSKSDVDMGVLKSTSKGENYAREQQKQSWQEVLGNISKFLGGQEVLNKTTVTEPKKEEKK</sequence>